<protein>
    <submittedName>
        <fullName evidence="2">Uncharacterized protein</fullName>
    </submittedName>
</protein>
<keyword evidence="1" id="KW-0812">Transmembrane</keyword>
<evidence type="ECO:0000313" key="2">
    <source>
        <dbReference type="EMBL" id="CAA6811273.1"/>
    </source>
</evidence>
<keyword evidence="1" id="KW-0472">Membrane</keyword>
<accession>A0A6S6T7Y8</accession>
<gene>
    <name evidence="2" type="ORF">HELGO_WM14058</name>
</gene>
<reference evidence="2" key="1">
    <citation type="submission" date="2020-01" db="EMBL/GenBank/DDBJ databases">
        <authorList>
            <person name="Meier V. D."/>
            <person name="Meier V D."/>
        </authorList>
    </citation>
    <scope>NUCLEOTIDE SEQUENCE</scope>
    <source>
        <strain evidence="2">HLG_WM_MAG_07</strain>
    </source>
</reference>
<keyword evidence="1" id="KW-1133">Transmembrane helix</keyword>
<name>A0A6S6T7Y8_9GAMM</name>
<dbReference type="AlphaFoldDB" id="A0A6S6T7Y8"/>
<proteinExistence type="predicted"/>
<feature type="transmembrane region" description="Helical" evidence="1">
    <location>
        <begin position="12"/>
        <end position="30"/>
    </location>
</feature>
<feature type="transmembrane region" description="Helical" evidence="1">
    <location>
        <begin position="42"/>
        <end position="63"/>
    </location>
</feature>
<sequence length="84" mass="9077">MTESQLSKTMYALTFIGLGIAGVGLGLAVFTDRVSKGDVADIMLISLLIAGGLLISIPAKLYLTYQLMRSNDKRASEKREKLQA</sequence>
<dbReference type="EMBL" id="CACVAY010000049">
    <property type="protein sequence ID" value="CAA6811273.1"/>
    <property type="molecule type" value="Genomic_DNA"/>
</dbReference>
<evidence type="ECO:0000256" key="1">
    <source>
        <dbReference type="SAM" id="Phobius"/>
    </source>
</evidence>
<organism evidence="2">
    <name type="scientific">uncultured Thiotrichaceae bacterium</name>
    <dbReference type="NCBI Taxonomy" id="298394"/>
    <lineage>
        <taxon>Bacteria</taxon>
        <taxon>Pseudomonadati</taxon>
        <taxon>Pseudomonadota</taxon>
        <taxon>Gammaproteobacteria</taxon>
        <taxon>Thiotrichales</taxon>
        <taxon>Thiotrichaceae</taxon>
        <taxon>environmental samples</taxon>
    </lineage>
</organism>